<gene>
    <name evidence="2" type="ORF">UAU_03997</name>
</gene>
<evidence type="ECO:0000259" key="1">
    <source>
        <dbReference type="Pfam" id="PF14504"/>
    </source>
</evidence>
<organism evidence="2 3">
    <name type="scientific">Enterococcus pallens ATCC BAA-351</name>
    <dbReference type="NCBI Taxonomy" id="1158607"/>
    <lineage>
        <taxon>Bacteria</taxon>
        <taxon>Bacillati</taxon>
        <taxon>Bacillota</taxon>
        <taxon>Bacilli</taxon>
        <taxon>Lactobacillales</taxon>
        <taxon>Enterococcaceae</taxon>
        <taxon>Enterococcus</taxon>
    </lineage>
</organism>
<dbReference type="STRING" id="160454.RV10_GL003224"/>
<sequence>MKRVLGFISILIIVLIGYYVQPILFPPNTTNTPVESTNRPAKRNSLKHETISTAGCAQYIGLPVSEIEPDLGSPSKVESSGFLFEVRTYQTDGGLLQVNVVDGTIAAIKVIGKETTEAPFTFGMSNSDLAERMTLSSNFAVNYNDEPIDIELTEDDMRFRPLIAFDNGTFAIPFFDGSNEELFAVAYLNIETLLRVMPYQIHSGNPLSFQAQENNFDWEQVNHQKEQQMLEAVNFYRSLKDLTPFTSSDASAEDSKKMLDSFLNQPQSVLSRDRQDEWSTSAEARAGNFSFMLSDKEFQKLAKNQLVSQEAGLFYSPVIDSWFSLFEWMSQDRWADRFSEETDYQLSVAFNQQNVLVLLQEPVQTEESE</sequence>
<evidence type="ECO:0000313" key="2">
    <source>
        <dbReference type="EMBL" id="EOH90168.1"/>
    </source>
</evidence>
<dbReference type="RefSeq" id="WP_010758942.1">
    <property type="nucleotide sequence ID" value="NZ_ASWD01000005.1"/>
</dbReference>
<comment type="caution">
    <text evidence="2">The sequence shown here is derived from an EMBL/GenBank/DDBJ whole genome shotgun (WGS) entry which is preliminary data.</text>
</comment>
<dbReference type="EMBL" id="AJAQ01000036">
    <property type="protein sequence ID" value="EOH90168.1"/>
    <property type="molecule type" value="Genomic_DNA"/>
</dbReference>
<name>R2Q4A8_9ENTE</name>
<dbReference type="PATRIC" id="fig|1158607.3.peg.3979"/>
<feature type="domain" description="CAP-associated" evidence="1">
    <location>
        <begin position="60"/>
        <end position="199"/>
    </location>
</feature>
<dbReference type="InterPro" id="IPR029410">
    <property type="entry name" value="CAP_assoc"/>
</dbReference>
<evidence type="ECO:0000313" key="3">
    <source>
        <dbReference type="Proteomes" id="UP000013782"/>
    </source>
</evidence>
<dbReference type="Pfam" id="PF14504">
    <property type="entry name" value="CAP_assoc_N"/>
    <property type="match status" value="1"/>
</dbReference>
<reference evidence="2 3" key="1">
    <citation type="submission" date="2013-02" db="EMBL/GenBank/DDBJ databases">
        <title>The Genome Sequence of Enterococcus pallens BAA-351.</title>
        <authorList>
            <consortium name="The Broad Institute Genome Sequencing Platform"/>
            <consortium name="The Broad Institute Genome Sequencing Center for Infectious Disease"/>
            <person name="Earl A.M."/>
            <person name="Gilmore M.S."/>
            <person name="Lebreton F."/>
            <person name="Walker B."/>
            <person name="Young S.K."/>
            <person name="Zeng Q."/>
            <person name="Gargeya S."/>
            <person name="Fitzgerald M."/>
            <person name="Haas B."/>
            <person name="Abouelleil A."/>
            <person name="Alvarado L."/>
            <person name="Arachchi H.M."/>
            <person name="Berlin A.M."/>
            <person name="Chapman S.B."/>
            <person name="Dewar J."/>
            <person name="Goldberg J."/>
            <person name="Griggs A."/>
            <person name="Gujja S."/>
            <person name="Hansen M."/>
            <person name="Howarth C."/>
            <person name="Imamovic A."/>
            <person name="Larimer J."/>
            <person name="McCowan C."/>
            <person name="Murphy C."/>
            <person name="Neiman D."/>
            <person name="Pearson M."/>
            <person name="Priest M."/>
            <person name="Roberts A."/>
            <person name="Saif S."/>
            <person name="Shea T."/>
            <person name="Sisk P."/>
            <person name="Sykes S."/>
            <person name="Wortman J."/>
            <person name="Nusbaum C."/>
            <person name="Birren B."/>
        </authorList>
    </citation>
    <scope>NUCLEOTIDE SEQUENCE [LARGE SCALE GENOMIC DNA]</scope>
    <source>
        <strain evidence="2 3">ATCC BAA-351</strain>
    </source>
</reference>
<proteinExistence type="predicted"/>
<dbReference type="OrthoDB" id="9783944at2"/>
<accession>R2Q4A8</accession>
<keyword evidence="3" id="KW-1185">Reference proteome</keyword>
<dbReference type="InterPro" id="IPR035940">
    <property type="entry name" value="CAP_sf"/>
</dbReference>
<dbReference type="eggNOG" id="COG2340">
    <property type="taxonomic scope" value="Bacteria"/>
</dbReference>
<dbReference type="Proteomes" id="UP000013782">
    <property type="component" value="Unassembled WGS sequence"/>
</dbReference>
<dbReference type="HOGENOM" id="CLU_741329_0_0_9"/>
<protein>
    <recommendedName>
        <fullName evidence="1">CAP-associated domain-containing protein</fullName>
    </recommendedName>
</protein>
<dbReference type="AlphaFoldDB" id="R2Q4A8"/>
<dbReference type="Gene3D" id="3.40.33.10">
    <property type="entry name" value="CAP"/>
    <property type="match status" value="1"/>
</dbReference>